<dbReference type="InterPro" id="IPR012337">
    <property type="entry name" value="RNaseH-like_sf"/>
</dbReference>
<sequence>MRNRSVHVLFSDGGSRGYPGPGGSGSVLVRVDMDTRAAEIIWAVSMSHAQIDTSNNMAEHWGIIHILRRAEAEPLTPLYVIGDSFLIIEQMRRHQPPHQPRLRQLCLRARPCSNSLEICGWTHHFRAHNKMADLVTTGERY</sequence>
<evidence type="ECO:0000259" key="1">
    <source>
        <dbReference type="PROSITE" id="PS50879"/>
    </source>
</evidence>
<dbReference type="EMBL" id="CAKLBY020000067">
    <property type="protein sequence ID" value="CAK7923208.1"/>
    <property type="molecule type" value="Genomic_DNA"/>
</dbReference>
<gene>
    <name evidence="2" type="ORF">PM001_LOCUS8358</name>
</gene>
<comment type="caution">
    <text evidence="2">The sequence shown here is derived from an EMBL/GenBank/DDBJ whole genome shotgun (WGS) entry which is preliminary data.</text>
</comment>
<dbReference type="PROSITE" id="PS50879">
    <property type="entry name" value="RNASE_H_1"/>
    <property type="match status" value="1"/>
</dbReference>
<feature type="domain" description="RNase H type-1" evidence="1">
    <location>
        <begin position="3"/>
        <end position="141"/>
    </location>
</feature>
<protein>
    <recommendedName>
        <fullName evidence="1">RNase H type-1 domain-containing protein</fullName>
    </recommendedName>
</protein>
<reference evidence="2" key="1">
    <citation type="submission" date="2024-01" db="EMBL/GenBank/DDBJ databases">
        <authorList>
            <person name="Webb A."/>
        </authorList>
    </citation>
    <scope>NUCLEOTIDE SEQUENCE</scope>
    <source>
        <strain evidence="2">Pm1</strain>
    </source>
</reference>
<dbReference type="Pfam" id="PF13456">
    <property type="entry name" value="RVT_3"/>
    <property type="match status" value="1"/>
</dbReference>
<evidence type="ECO:0000313" key="2">
    <source>
        <dbReference type="EMBL" id="CAK7923208.1"/>
    </source>
</evidence>
<dbReference type="GO" id="GO:0003676">
    <property type="term" value="F:nucleic acid binding"/>
    <property type="evidence" value="ECO:0007669"/>
    <property type="project" value="InterPro"/>
</dbReference>
<dbReference type="Gene3D" id="3.30.420.10">
    <property type="entry name" value="Ribonuclease H-like superfamily/Ribonuclease H"/>
    <property type="match status" value="1"/>
</dbReference>
<dbReference type="Proteomes" id="UP001162060">
    <property type="component" value="Unassembled WGS sequence"/>
</dbReference>
<proteinExistence type="predicted"/>
<dbReference type="GO" id="GO:0004523">
    <property type="term" value="F:RNA-DNA hybrid ribonuclease activity"/>
    <property type="evidence" value="ECO:0007669"/>
    <property type="project" value="InterPro"/>
</dbReference>
<accession>A0AAV1TPE7</accession>
<dbReference type="InterPro" id="IPR002156">
    <property type="entry name" value="RNaseH_domain"/>
</dbReference>
<dbReference type="AlphaFoldDB" id="A0AAV1TPE7"/>
<name>A0AAV1TPE7_9STRA</name>
<dbReference type="InterPro" id="IPR036397">
    <property type="entry name" value="RNaseH_sf"/>
</dbReference>
<evidence type="ECO:0000313" key="3">
    <source>
        <dbReference type="Proteomes" id="UP001162060"/>
    </source>
</evidence>
<dbReference type="SUPFAM" id="SSF53098">
    <property type="entry name" value="Ribonuclease H-like"/>
    <property type="match status" value="1"/>
</dbReference>
<organism evidence="2 3">
    <name type="scientific">Peronospora matthiolae</name>
    <dbReference type="NCBI Taxonomy" id="2874970"/>
    <lineage>
        <taxon>Eukaryota</taxon>
        <taxon>Sar</taxon>
        <taxon>Stramenopiles</taxon>
        <taxon>Oomycota</taxon>
        <taxon>Peronosporomycetes</taxon>
        <taxon>Peronosporales</taxon>
        <taxon>Peronosporaceae</taxon>
        <taxon>Peronospora</taxon>
    </lineage>
</organism>